<dbReference type="HOGENOM" id="CLU_1959387_0_0_1"/>
<reference evidence="2 3" key="1">
    <citation type="submission" date="2014-02" db="EMBL/GenBank/DDBJ databases">
        <title>The genome sequence of Colletotrichum fioriniae PJ7.</title>
        <authorList>
            <person name="Baroncelli R."/>
            <person name="Thon M.R."/>
        </authorList>
    </citation>
    <scope>NUCLEOTIDE SEQUENCE [LARGE SCALE GENOMIC DNA]</scope>
    <source>
        <strain evidence="2 3">PJ7</strain>
    </source>
</reference>
<evidence type="ECO:0000313" key="2">
    <source>
        <dbReference type="EMBL" id="EXF79588.1"/>
    </source>
</evidence>
<gene>
    <name evidence="2" type="ORF">CFIO01_11353</name>
</gene>
<feature type="compositionally biased region" description="Basic and acidic residues" evidence="1">
    <location>
        <begin position="108"/>
        <end position="128"/>
    </location>
</feature>
<accession>A0A010S4R7</accession>
<dbReference type="KEGG" id="cfj:CFIO01_11353"/>
<proteinExistence type="predicted"/>
<comment type="caution">
    <text evidence="2">The sequence shown here is derived from an EMBL/GenBank/DDBJ whole genome shotgun (WGS) entry which is preliminary data.</text>
</comment>
<organism evidence="2 3">
    <name type="scientific">Colletotrichum fioriniae PJ7</name>
    <dbReference type="NCBI Taxonomy" id="1445577"/>
    <lineage>
        <taxon>Eukaryota</taxon>
        <taxon>Fungi</taxon>
        <taxon>Dikarya</taxon>
        <taxon>Ascomycota</taxon>
        <taxon>Pezizomycotina</taxon>
        <taxon>Sordariomycetes</taxon>
        <taxon>Hypocreomycetidae</taxon>
        <taxon>Glomerellales</taxon>
        <taxon>Glomerellaceae</taxon>
        <taxon>Colletotrichum</taxon>
        <taxon>Colletotrichum acutatum species complex</taxon>
    </lineage>
</organism>
<evidence type="ECO:0000256" key="1">
    <source>
        <dbReference type="SAM" id="MobiDB-lite"/>
    </source>
</evidence>
<dbReference type="EMBL" id="JARH01000545">
    <property type="protein sequence ID" value="EXF79588.1"/>
    <property type="molecule type" value="Genomic_DNA"/>
</dbReference>
<evidence type="ECO:0000313" key="3">
    <source>
        <dbReference type="Proteomes" id="UP000020467"/>
    </source>
</evidence>
<keyword evidence="3" id="KW-1185">Reference proteome</keyword>
<sequence length="128" mass="13803">MMHLGSQRGMNNPDGKSCRRAGLSRVDWAEDHIIAALESLSGPASCPICRFTSILWTLESAIACLPSNVSFSLNFPLLLSTDLGTIIPSAPTPWTLLRNAPLFGGKEPTSDASKEENDALRPRLSEPP</sequence>
<feature type="region of interest" description="Disordered" evidence="1">
    <location>
        <begin position="105"/>
        <end position="128"/>
    </location>
</feature>
<protein>
    <submittedName>
        <fullName evidence="2">Uncharacterized protein</fullName>
    </submittedName>
</protein>
<dbReference type="Proteomes" id="UP000020467">
    <property type="component" value="Unassembled WGS sequence"/>
</dbReference>
<dbReference type="AlphaFoldDB" id="A0A010S4R7"/>
<name>A0A010S4R7_9PEZI</name>